<organism evidence="5">
    <name type="scientific">freshwater metagenome</name>
    <dbReference type="NCBI Taxonomy" id="449393"/>
    <lineage>
        <taxon>unclassified sequences</taxon>
        <taxon>metagenomes</taxon>
        <taxon>ecological metagenomes</taxon>
    </lineage>
</organism>
<dbReference type="SUPFAM" id="SSF90112">
    <property type="entry name" value="Neurotransmitter-gated ion-channel transmembrane pore"/>
    <property type="match status" value="1"/>
</dbReference>
<dbReference type="Gene3D" id="2.70.170.10">
    <property type="entry name" value="Neurotransmitter-gated ion-channel ligand-binding domain"/>
    <property type="match status" value="1"/>
</dbReference>
<proteinExistence type="predicted"/>
<dbReference type="SUPFAM" id="SSF63712">
    <property type="entry name" value="Nicotinic receptor ligand binding domain-like"/>
    <property type="match status" value="1"/>
</dbReference>
<evidence type="ECO:0000313" key="3">
    <source>
        <dbReference type="EMBL" id="CAB4817348.1"/>
    </source>
</evidence>
<evidence type="ECO:0000256" key="1">
    <source>
        <dbReference type="ARBA" id="ARBA00004141"/>
    </source>
</evidence>
<dbReference type="GO" id="GO:0005230">
    <property type="term" value="F:extracellular ligand-gated monoatomic ion channel activity"/>
    <property type="evidence" value="ECO:0007669"/>
    <property type="project" value="InterPro"/>
</dbReference>
<keyword evidence="2" id="KW-1133">Transmembrane helix</keyword>
<keyword evidence="2" id="KW-0472">Membrane</keyword>
<feature type="transmembrane region" description="Helical" evidence="2">
    <location>
        <begin position="244"/>
        <end position="264"/>
    </location>
</feature>
<evidence type="ECO:0000313" key="5">
    <source>
        <dbReference type="EMBL" id="CAB5008665.1"/>
    </source>
</evidence>
<reference evidence="5" key="1">
    <citation type="submission" date="2020-05" db="EMBL/GenBank/DDBJ databases">
        <authorList>
            <person name="Chiriac C."/>
            <person name="Salcher M."/>
            <person name="Ghai R."/>
            <person name="Kavagutti S V."/>
        </authorList>
    </citation>
    <scope>NUCLEOTIDE SEQUENCE</scope>
</reference>
<keyword evidence="2" id="KW-0812">Transmembrane</keyword>
<dbReference type="GO" id="GO:0016020">
    <property type="term" value="C:membrane"/>
    <property type="evidence" value="ECO:0007669"/>
    <property type="project" value="UniProtKB-SubCell"/>
</dbReference>
<feature type="transmembrane region" description="Helical" evidence="2">
    <location>
        <begin position="345"/>
        <end position="364"/>
    </location>
</feature>
<dbReference type="GO" id="GO:0004888">
    <property type="term" value="F:transmembrane signaling receptor activity"/>
    <property type="evidence" value="ECO:0007669"/>
    <property type="project" value="InterPro"/>
</dbReference>
<name>A0A6J7PVT3_9ZZZZ</name>
<protein>
    <submittedName>
        <fullName evidence="5">Unannotated protein</fullName>
    </submittedName>
</protein>
<feature type="transmembrane region" description="Helical" evidence="2">
    <location>
        <begin position="271"/>
        <end position="287"/>
    </location>
</feature>
<sequence length="365" mass="40469">MLRRLTLLGVSLVLLVLTTTAFFVATSSQSHASTKGPETTVKKDGIVKRGNLYTVGKPPESAEKVYFGIEPIQAYGVSLADNTWKVNFYMWYRWKGPIDPVATTLFDNATDAETNFTTTYAYTDARGNEAPIELADGYKYQLTYVQAGFASEFDLSHYPLDSQKLDIRFENSTYDYSQLVYIPDPSGSSEEGFVVSDWDVSGISTQAFLKEYTTNFGNTDAGDGFKQWSLGVFSISVERPLAHFFVKLLLPLIIVLAASILVLLLKSEHEISRLALSGTGLLTLIFLQQSYSADLPPTAPLVLMDKFYVLAFCIVLFTFGRIIWETTQVFHHKRAADQFIIADRVLAGILGVLFLGGISILAFVS</sequence>
<dbReference type="InterPro" id="IPR038050">
    <property type="entry name" value="Neuro_actylchol_rec"/>
</dbReference>
<comment type="subcellular location">
    <subcellularLocation>
        <location evidence="1">Membrane</location>
        <topology evidence="1">Multi-pass membrane protein</topology>
    </subcellularLocation>
</comment>
<dbReference type="EMBL" id="CAFBLT010000001">
    <property type="protein sequence ID" value="CAB4872538.1"/>
    <property type="molecule type" value="Genomic_DNA"/>
</dbReference>
<dbReference type="EMBL" id="CAFABE010000004">
    <property type="protein sequence ID" value="CAB4817348.1"/>
    <property type="molecule type" value="Genomic_DNA"/>
</dbReference>
<dbReference type="PANTHER" id="PTHR18945">
    <property type="entry name" value="NEUROTRANSMITTER GATED ION CHANNEL"/>
    <property type="match status" value="1"/>
</dbReference>
<gene>
    <name evidence="3" type="ORF">UFOPK3164_00169</name>
    <name evidence="4" type="ORF">UFOPK3427_00900</name>
    <name evidence="5" type="ORF">UFOPK4112_00185</name>
</gene>
<evidence type="ECO:0000256" key="2">
    <source>
        <dbReference type="SAM" id="Phobius"/>
    </source>
</evidence>
<evidence type="ECO:0000313" key="4">
    <source>
        <dbReference type="EMBL" id="CAB4872538.1"/>
    </source>
</evidence>
<feature type="transmembrane region" description="Helical" evidence="2">
    <location>
        <begin position="307"/>
        <end position="324"/>
    </location>
</feature>
<dbReference type="Gene3D" id="1.20.58.390">
    <property type="entry name" value="Neurotransmitter-gated ion-channel transmembrane domain"/>
    <property type="match status" value="1"/>
</dbReference>
<dbReference type="EMBL" id="CAFBPM010000001">
    <property type="protein sequence ID" value="CAB5008665.1"/>
    <property type="molecule type" value="Genomic_DNA"/>
</dbReference>
<accession>A0A6J7PVT3</accession>
<dbReference type="InterPro" id="IPR006201">
    <property type="entry name" value="Neur_channel"/>
</dbReference>
<dbReference type="InterPro" id="IPR036734">
    <property type="entry name" value="Neur_chan_lig-bd_sf"/>
</dbReference>
<dbReference type="InterPro" id="IPR036719">
    <property type="entry name" value="Neuro-gated_channel_TM_sf"/>
</dbReference>
<dbReference type="AlphaFoldDB" id="A0A6J7PVT3"/>